<reference evidence="4" key="1">
    <citation type="submission" date="2023-07" db="EMBL/GenBank/DDBJ databases">
        <authorList>
            <person name="Aktuganov G."/>
            <person name="Boyko T."/>
            <person name="Delegan Y."/>
            <person name="Galimzianova N."/>
            <person name="Gilvanova E."/>
            <person name="Korobov V."/>
            <person name="Kuzmina L."/>
            <person name="Melentiev A."/>
            <person name="Milman P."/>
            <person name="Ryabova A."/>
            <person name="Stupak E."/>
            <person name="Yasakov T."/>
            <person name="Zharikova N."/>
            <person name="Zhurenko E."/>
        </authorList>
    </citation>
    <scope>NUCLEOTIDE SEQUENCE</scope>
    <source>
        <strain evidence="4">IB-739</strain>
    </source>
</reference>
<proteinExistence type="predicted"/>
<comment type="caution">
    <text evidence="4">The sequence shown here is derived from an EMBL/GenBank/DDBJ whole genome shotgun (WGS) entry which is preliminary data.</text>
</comment>
<dbReference type="Proteomes" id="UP001168883">
    <property type="component" value="Unassembled WGS sequence"/>
</dbReference>
<dbReference type="InterPro" id="IPR056411">
    <property type="entry name" value="CysS_C"/>
</dbReference>
<evidence type="ECO:0000259" key="3">
    <source>
        <dbReference type="Pfam" id="PF23494"/>
    </source>
</evidence>
<keyword evidence="1" id="KW-0472">Membrane</keyword>
<keyword evidence="5" id="KW-1185">Reference proteome</keyword>
<feature type="transmembrane region" description="Helical" evidence="1">
    <location>
        <begin position="60"/>
        <end position="84"/>
    </location>
</feature>
<dbReference type="RefSeq" id="WP_302878642.1">
    <property type="nucleotide sequence ID" value="NZ_JARLKN010000060.1"/>
</dbReference>
<evidence type="ECO:0000259" key="2">
    <source>
        <dbReference type="Pfam" id="PF23493"/>
    </source>
</evidence>
<protein>
    <submittedName>
        <fullName evidence="4">DUF308 domain-containing protein</fullName>
    </submittedName>
</protein>
<keyword evidence="1" id="KW-1133">Transmembrane helix</keyword>
<name>A0ABT8VAH6_9BACL</name>
<feature type="transmembrane region" description="Helical" evidence="1">
    <location>
        <begin position="21"/>
        <end position="40"/>
    </location>
</feature>
<dbReference type="Pfam" id="PF23493">
    <property type="entry name" value="CysS_C"/>
    <property type="match status" value="1"/>
</dbReference>
<evidence type="ECO:0000313" key="5">
    <source>
        <dbReference type="Proteomes" id="UP001168883"/>
    </source>
</evidence>
<evidence type="ECO:0000313" key="4">
    <source>
        <dbReference type="EMBL" id="MDO3677968.1"/>
    </source>
</evidence>
<keyword evidence="1" id="KW-0812">Transmembrane</keyword>
<dbReference type="EMBL" id="JAUMKJ010000014">
    <property type="protein sequence ID" value="MDO3677968.1"/>
    <property type="molecule type" value="Genomic_DNA"/>
</dbReference>
<dbReference type="Pfam" id="PF23494">
    <property type="entry name" value="bPH_10"/>
    <property type="match status" value="1"/>
</dbReference>
<accession>A0ABT8VAH6</accession>
<sequence>MFKSQQSNKHITVIGLTLFERIFVLITPPVVGLIAGYFLPSIADWAAGLPWFPFQGPLKLVASIQGMWLTIVTTILGLIAGMWLSAEAIKNSLFITVSDDEVKLKIKDSTQRYSRSDIASMFIDGKKLILLGNTGQELASELYESTPAKIADTFVKHGYPWSFDGDPYEAEYRLWVDHTPDLSPALNALLRVREQALQKKDVESAKEMQCEASKLGIMVRDRGKFQYWRNLGKVNEVGHDEK</sequence>
<dbReference type="InterPro" id="IPR057798">
    <property type="entry name" value="PH_YqeB"/>
</dbReference>
<feature type="domain" description="Cysteinyl-tRNA ligase anticodon binding" evidence="2">
    <location>
        <begin position="179"/>
        <end position="229"/>
    </location>
</feature>
<organism evidence="4 5">
    <name type="scientific">Paenibacillus ehimensis</name>
    <dbReference type="NCBI Taxonomy" id="79264"/>
    <lineage>
        <taxon>Bacteria</taxon>
        <taxon>Bacillati</taxon>
        <taxon>Bacillota</taxon>
        <taxon>Bacilli</taxon>
        <taxon>Bacillales</taxon>
        <taxon>Paenibacillaceae</taxon>
        <taxon>Paenibacillus</taxon>
    </lineage>
</organism>
<feature type="domain" description="YqeB PH" evidence="3">
    <location>
        <begin position="12"/>
        <end position="162"/>
    </location>
</feature>
<evidence type="ECO:0000256" key="1">
    <source>
        <dbReference type="SAM" id="Phobius"/>
    </source>
</evidence>
<gene>
    <name evidence="4" type="ORF">Q3C12_13225</name>
</gene>